<feature type="compositionally biased region" description="Low complexity" evidence="11">
    <location>
        <begin position="400"/>
        <end position="430"/>
    </location>
</feature>
<dbReference type="EMBL" id="MDYQ01000107">
    <property type="protein sequence ID" value="PRP82266.1"/>
    <property type="molecule type" value="Genomic_DNA"/>
</dbReference>
<feature type="binding site" evidence="10">
    <location>
        <position position="95"/>
    </location>
    <ligand>
        <name>ATP</name>
        <dbReference type="ChEBI" id="CHEBI:30616"/>
    </ligand>
</feature>
<dbReference type="PROSITE" id="PS00107">
    <property type="entry name" value="PROTEIN_KINASE_ATP"/>
    <property type="match status" value="1"/>
</dbReference>
<protein>
    <recommendedName>
        <fullName evidence="2">non-specific serine/threonine protein kinase</fullName>
        <ecNumber evidence="2">2.7.11.1</ecNumber>
    </recommendedName>
</protein>
<evidence type="ECO:0000256" key="7">
    <source>
        <dbReference type="ARBA" id="ARBA00022840"/>
    </source>
</evidence>
<organism evidence="13 14">
    <name type="scientific">Planoprotostelium fungivorum</name>
    <dbReference type="NCBI Taxonomy" id="1890364"/>
    <lineage>
        <taxon>Eukaryota</taxon>
        <taxon>Amoebozoa</taxon>
        <taxon>Evosea</taxon>
        <taxon>Variosea</taxon>
        <taxon>Cavosteliida</taxon>
        <taxon>Cavosteliaceae</taxon>
        <taxon>Planoprotostelium</taxon>
    </lineage>
</organism>
<evidence type="ECO:0000256" key="9">
    <source>
        <dbReference type="ARBA" id="ARBA00048679"/>
    </source>
</evidence>
<dbReference type="SUPFAM" id="SSF56112">
    <property type="entry name" value="Protein kinase-like (PK-like)"/>
    <property type="match status" value="1"/>
</dbReference>
<dbReference type="InterPro" id="IPR011009">
    <property type="entry name" value="Kinase-like_dom_sf"/>
</dbReference>
<evidence type="ECO:0000256" key="8">
    <source>
        <dbReference type="ARBA" id="ARBA00047899"/>
    </source>
</evidence>
<dbReference type="Gene3D" id="1.10.510.10">
    <property type="entry name" value="Transferase(Phosphotransferase) domain 1"/>
    <property type="match status" value="1"/>
</dbReference>
<evidence type="ECO:0000256" key="4">
    <source>
        <dbReference type="ARBA" id="ARBA00022679"/>
    </source>
</evidence>
<feature type="compositionally biased region" description="Basic and acidic residues" evidence="11">
    <location>
        <begin position="450"/>
        <end position="483"/>
    </location>
</feature>
<dbReference type="AlphaFoldDB" id="A0A2P6NE79"/>
<keyword evidence="4" id="KW-0808">Transferase</keyword>
<comment type="similarity">
    <text evidence="1">Belongs to the protein kinase superfamily. STE Ser/Thr protein kinase family. STE20 subfamily.</text>
</comment>
<evidence type="ECO:0000256" key="2">
    <source>
        <dbReference type="ARBA" id="ARBA00012513"/>
    </source>
</evidence>
<dbReference type="GO" id="GO:0005524">
    <property type="term" value="F:ATP binding"/>
    <property type="evidence" value="ECO:0007669"/>
    <property type="project" value="UniProtKB-UniRule"/>
</dbReference>
<feature type="region of interest" description="Disordered" evidence="11">
    <location>
        <begin position="348"/>
        <end position="483"/>
    </location>
</feature>
<dbReference type="GO" id="GO:0004674">
    <property type="term" value="F:protein serine/threonine kinase activity"/>
    <property type="evidence" value="ECO:0007669"/>
    <property type="project" value="UniProtKB-KW"/>
</dbReference>
<comment type="catalytic activity">
    <reaction evidence="9">
        <text>L-seryl-[protein] + ATP = O-phospho-L-seryl-[protein] + ADP + H(+)</text>
        <dbReference type="Rhea" id="RHEA:17989"/>
        <dbReference type="Rhea" id="RHEA-COMP:9863"/>
        <dbReference type="Rhea" id="RHEA-COMP:11604"/>
        <dbReference type="ChEBI" id="CHEBI:15378"/>
        <dbReference type="ChEBI" id="CHEBI:29999"/>
        <dbReference type="ChEBI" id="CHEBI:30616"/>
        <dbReference type="ChEBI" id="CHEBI:83421"/>
        <dbReference type="ChEBI" id="CHEBI:456216"/>
        <dbReference type="EC" id="2.7.11.1"/>
    </reaction>
</comment>
<gene>
    <name evidence="13" type="ORF">PROFUN_06278</name>
</gene>
<keyword evidence="7 10" id="KW-0067">ATP-binding</keyword>
<evidence type="ECO:0000256" key="1">
    <source>
        <dbReference type="ARBA" id="ARBA00008874"/>
    </source>
</evidence>
<keyword evidence="6" id="KW-0418">Kinase</keyword>
<dbReference type="InterPro" id="IPR050629">
    <property type="entry name" value="STE20/SPS1-PAK"/>
</dbReference>
<dbReference type="Gene3D" id="6.10.140.2130">
    <property type="match status" value="1"/>
</dbReference>
<dbReference type="InterPro" id="IPR000719">
    <property type="entry name" value="Prot_kinase_dom"/>
</dbReference>
<keyword evidence="14" id="KW-1185">Reference proteome</keyword>
<dbReference type="STRING" id="1890364.A0A2P6NE79"/>
<dbReference type="InterPro" id="IPR017441">
    <property type="entry name" value="Protein_kinase_ATP_BS"/>
</dbReference>
<proteinExistence type="inferred from homology"/>
<dbReference type="EC" id="2.7.11.1" evidence="2"/>
<evidence type="ECO:0000313" key="14">
    <source>
        <dbReference type="Proteomes" id="UP000241769"/>
    </source>
</evidence>
<dbReference type="PROSITE" id="PS50011">
    <property type="entry name" value="PROTEIN_KINASE_DOM"/>
    <property type="match status" value="1"/>
</dbReference>
<keyword evidence="5 10" id="KW-0547">Nucleotide-binding</keyword>
<reference evidence="13 14" key="1">
    <citation type="journal article" date="2018" name="Genome Biol. Evol.">
        <title>Multiple Roots of Fruiting Body Formation in Amoebozoa.</title>
        <authorList>
            <person name="Hillmann F."/>
            <person name="Forbes G."/>
            <person name="Novohradska S."/>
            <person name="Ferling I."/>
            <person name="Riege K."/>
            <person name="Groth M."/>
            <person name="Westermann M."/>
            <person name="Marz M."/>
            <person name="Spaller T."/>
            <person name="Winckler T."/>
            <person name="Schaap P."/>
            <person name="Glockner G."/>
        </authorList>
    </citation>
    <scope>NUCLEOTIDE SEQUENCE [LARGE SCALE GENOMIC DNA]</scope>
    <source>
        <strain evidence="13 14">Jena</strain>
    </source>
</reference>
<dbReference type="PANTHER" id="PTHR48012:SF10">
    <property type="entry name" value="FI20177P1"/>
    <property type="match status" value="1"/>
</dbReference>
<evidence type="ECO:0000256" key="10">
    <source>
        <dbReference type="PROSITE-ProRule" id="PRU10141"/>
    </source>
</evidence>
<dbReference type="OrthoDB" id="1043025at2759"/>
<accession>A0A2P6NE79</accession>
<dbReference type="SMART" id="SM00220">
    <property type="entry name" value="S_TKc"/>
    <property type="match status" value="1"/>
</dbReference>
<dbReference type="InParanoid" id="A0A2P6NE79"/>
<sequence>MNLPPPVIFDPAMLADLPPPPPPIDDSSVTMFERTNSLCASMSPFIPKSTSLSDFPYVAEPEKEFQMLERLGKGSFGAVYKALHLATNHVVAVKKMLAEDIEEALQEIDIMKECDLIQIVKYFGHFEQGDHLWIVMEYCGLGSISDAMLLSKKGRLTEDEIASVMRDCLLALSYMHETKKIHRDIKPDNILLNDEGMCKLADFGVAGKTSTVDKRSTLTGTPYYIAPEVLREDESGYDARADIWSLGVVALQFAQGYVPYAELPPMKVMLHIAKNPAPTVKNAAEYSPSLIGFLNACLVKEPSRRASAKALLQEEFIKRAKTPAVAMATIVGSTSKALRDAGGLENALRTARGKPPLQESKSQSAIGSPSFLPPPAVSNSSSHSPSPSPVPFSPPPAAAAPPSFSPVLLSNSPSPKSRSSSFASSPSLQPAMDNKEKRSSQKLSALILKKSSDEKKKEEKKEKKEKKEKEKRPKKSDEEESGIKKMLSRFLSSRPSKEDLTKKKILLTMYDDDYYNSSSSPSKSKRK</sequence>
<dbReference type="FunFam" id="1.10.510.10:FF:000571">
    <property type="entry name" value="Maternal embryonic leucine zipper kinase"/>
    <property type="match status" value="1"/>
</dbReference>
<feature type="domain" description="Protein kinase" evidence="12">
    <location>
        <begin position="65"/>
        <end position="317"/>
    </location>
</feature>
<comment type="caution">
    <text evidence="13">The sequence shown here is derived from an EMBL/GenBank/DDBJ whole genome shotgun (WGS) entry which is preliminary data.</text>
</comment>
<comment type="catalytic activity">
    <reaction evidence="8">
        <text>L-threonyl-[protein] + ATP = O-phospho-L-threonyl-[protein] + ADP + H(+)</text>
        <dbReference type="Rhea" id="RHEA:46608"/>
        <dbReference type="Rhea" id="RHEA-COMP:11060"/>
        <dbReference type="Rhea" id="RHEA-COMP:11605"/>
        <dbReference type="ChEBI" id="CHEBI:15378"/>
        <dbReference type="ChEBI" id="CHEBI:30013"/>
        <dbReference type="ChEBI" id="CHEBI:30616"/>
        <dbReference type="ChEBI" id="CHEBI:61977"/>
        <dbReference type="ChEBI" id="CHEBI:456216"/>
        <dbReference type="EC" id="2.7.11.1"/>
    </reaction>
</comment>
<evidence type="ECO:0000259" key="12">
    <source>
        <dbReference type="PROSITE" id="PS50011"/>
    </source>
</evidence>
<dbReference type="GO" id="GO:0005737">
    <property type="term" value="C:cytoplasm"/>
    <property type="evidence" value="ECO:0007669"/>
    <property type="project" value="TreeGrafter"/>
</dbReference>
<dbReference type="PANTHER" id="PTHR48012">
    <property type="entry name" value="STERILE20-LIKE KINASE, ISOFORM B-RELATED"/>
    <property type="match status" value="1"/>
</dbReference>
<name>A0A2P6NE79_9EUKA</name>
<evidence type="ECO:0000313" key="13">
    <source>
        <dbReference type="EMBL" id="PRP82266.1"/>
    </source>
</evidence>
<evidence type="ECO:0000256" key="5">
    <source>
        <dbReference type="ARBA" id="ARBA00022741"/>
    </source>
</evidence>
<evidence type="ECO:0000256" key="3">
    <source>
        <dbReference type="ARBA" id="ARBA00022527"/>
    </source>
</evidence>
<evidence type="ECO:0000256" key="6">
    <source>
        <dbReference type="ARBA" id="ARBA00022777"/>
    </source>
</evidence>
<dbReference type="Proteomes" id="UP000241769">
    <property type="component" value="Unassembled WGS sequence"/>
</dbReference>
<keyword evidence="3" id="KW-0723">Serine/threonine-protein kinase</keyword>
<evidence type="ECO:0000256" key="11">
    <source>
        <dbReference type="SAM" id="MobiDB-lite"/>
    </source>
</evidence>
<dbReference type="Pfam" id="PF00069">
    <property type="entry name" value="Pkinase"/>
    <property type="match status" value="1"/>
</dbReference>
<feature type="compositionally biased region" description="Pro residues" evidence="11">
    <location>
        <begin position="386"/>
        <end position="399"/>
    </location>
</feature>